<dbReference type="RefSeq" id="WP_145201074.1">
    <property type="nucleotide sequence ID" value="NZ_CP036267.1"/>
</dbReference>
<dbReference type="GO" id="GO:0050660">
    <property type="term" value="F:flavin adenine dinucleotide binding"/>
    <property type="evidence" value="ECO:0007669"/>
    <property type="project" value="InterPro"/>
</dbReference>
<dbReference type="SUPFAM" id="SSF56645">
    <property type="entry name" value="Acyl-CoA dehydrogenase NM domain-like"/>
    <property type="match status" value="1"/>
</dbReference>
<dbReference type="Gene3D" id="1.20.140.10">
    <property type="entry name" value="Butyryl-CoA Dehydrogenase, subunit A, domain 3"/>
    <property type="match status" value="1"/>
</dbReference>
<dbReference type="OrthoDB" id="9802447at2"/>
<comment type="cofactor">
    <cofactor evidence="1 7">
        <name>FAD</name>
        <dbReference type="ChEBI" id="CHEBI:57692"/>
    </cofactor>
</comment>
<dbReference type="CDD" id="cd00567">
    <property type="entry name" value="ACAD"/>
    <property type="match status" value="1"/>
</dbReference>
<feature type="signal peptide" evidence="8">
    <location>
        <begin position="1"/>
        <end position="27"/>
    </location>
</feature>
<comment type="similarity">
    <text evidence="2 7">Belongs to the acyl-CoA dehydrogenase family.</text>
</comment>
<dbReference type="EMBL" id="CP036267">
    <property type="protein sequence ID" value="QDT33944.1"/>
    <property type="molecule type" value="Genomic_DNA"/>
</dbReference>
<organism evidence="11 12">
    <name type="scientific">Thalassoglobus polymorphus</name>
    <dbReference type="NCBI Taxonomy" id="2527994"/>
    <lineage>
        <taxon>Bacteria</taxon>
        <taxon>Pseudomonadati</taxon>
        <taxon>Planctomycetota</taxon>
        <taxon>Planctomycetia</taxon>
        <taxon>Planctomycetales</taxon>
        <taxon>Planctomycetaceae</taxon>
        <taxon>Thalassoglobus</taxon>
    </lineage>
</organism>
<evidence type="ECO:0000313" key="11">
    <source>
        <dbReference type="EMBL" id="QDT33944.1"/>
    </source>
</evidence>
<sequence precursor="true">MNITTSATRHSYLLIFLVSMCCNPWQSAVRADTPAAQTGSNQVLSSPTYAIRAIQDAHSNNTPVVVRQGELDALINTDGGGACPISAALIAMQTLRSMTGQPLHPKPHQYALQLFQTHPELKEGRITNDRFVNLFDWMADQIPGYKVQVDFVSARNSIHANTGPYWSDSEGPDLTIKGGELTILAYTVTTNGGNVLGRHFVLLKDLGDTQIRVLNPGKPMKDYQFTVEKRDSPAIKYKRVYFESPGQMSSNPLVLELNTVFKVRLFPSEMVPPSTPSLTVNQVKTAIDELAEQLRSEGKLTSPREWRRRGATFGLPGLDLPASVGGSGWSAEQMLEIFRHAGRYNLNLRDVVGGAHGRPAVKMDSPVAEVALKQLVAGNAYFAVAITEENAGTDTKSMQSRAVKDGDGFRLTGSKLWNARLRQATHVVLYTSSADGSSNDRTAFLLPIDHPGLEIVDRYAHGLTGNSFGGLKFDNMYVGPEHLIGDDGSGGELFEEHFLYWRLMQAAAAIGCGERALEIMAERIRQRHVFGGPIGRFTHLQQPIGKNLTRLRMALALAREAARFYDRGDFDAAEPLVNGIKAEGVEIALEACDEAMRAHGALGYSRDVDLGDRVRDLMGLRIADGTTDVMRMTVVREKYGFDLWEMSVRSFSGGKTNARGE</sequence>
<evidence type="ECO:0000256" key="4">
    <source>
        <dbReference type="ARBA" id="ARBA00022630"/>
    </source>
</evidence>
<dbReference type="PROSITE" id="PS00072">
    <property type="entry name" value="ACYL_COA_DH_1"/>
    <property type="match status" value="1"/>
</dbReference>
<feature type="domain" description="Acyl-CoA oxidase/dehydrogenase middle" evidence="10">
    <location>
        <begin position="383"/>
        <end position="476"/>
    </location>
</feature>
<feature type="domain" description="Acyl-CoA dehydrogenase/oxidase C-terminal" evidence="9">
    <location>
        <begin position="489"/>
        <end position="636"/>
    </location>
</feature>
<evidence type="ECO:0000259" key="9">
    <source>
        <dbReference type="Pfam" id="PF00441"/>
    </source>
</evidence>
<reference evidence="11 12" key="1">
    <citation type="submission" date="2019-02" db="EMBL/GenBank/DDBJ databases">
        <title>Deep-cultivation of Planctomycetes and their phenomic and genomic characterization uncovers novel biology.</title>
        <authorList>
            <person name="Wiegand S."/>
            <person name="Jogler M."/>
            <person name="Boedeker C."/>
            <person name="Pinto D."/>
            <person name="Vollmers J."/>
            <person name="Rivas-Marin E."/>
            <person name="Kohn T."/>
            <person name="Peeters S.H."/>
            <person name="Heuer A."/>
            <person name="Rast P."/>
            <person name="Oberbeckmann S."/>
            <person name="Bunk B."/>
            <person name="Jeske O."/>
            <person name="Meyerdierks A."/>
            <person name="Storesund J.E."/>
            <person name="Kallscheuer N."/>
            <person name="Luecker S."/>
            <person name="Lage O.M."/>
            <person name="Pohl T."/>
            <person name="Merkel B.J."/>
            <person name="Hornburger P."/>
            <person name="Mueller R.-W."/>
            <person name="Bruemmer F."/>
            <person name="Labrenz M."/>
            <person name="Spormann A.M."/>
            <person name="Op den Camp H."/>
            <person name="Overmann J."/>
            <person name="Amann R."/>
            <person name="Jetten M.S.M."/>
            <person name="Mascher T."/>
            <person name="Medema M.H."/>
            <person name="Devos D.P."/>
            <person name="Kaster A.-K."/>
            <person name="Ovreas L."/>
            <person name="Rohde M."/>
            <person name="Galperin M.Y."/>
            <person name="Jogler C."/>
        </authorList>
    </citation>
    <scope>NUCLEOTIDE SEQUENCE [LARGE SCALE GENOMIC DNA]</scope>
    <source>
        <strain evidence="11 12">Mal48</strain>
    </source>
</reference>
<protein>
    <recommendedName>
        <fullName evidence="3">Medium-chain specific acyl-CoA dehydrogenase, mitochondrial</fullName>
    </recommendedName>
</protein>
<dbReference type="Proteomes" id="UP000315724">
    <property type="component" value="Chromosome"/>
</dbReference>
<evidence type="ECO:0000313" key="12">
    <source>
        <dbReference type="Proteomes" id="UP000315724"/>
    </source>
</evidence>
<evidence type="ECO:0000259" key="10">
    <source>
        <dbReference type="Pfam" id="PF02770"/>
    </source>
</evidence>
<evidence type="ECO:0000256" key="5">
    <source>
        <dbReference type="ARBA" id="ARBA00022827"/>
    </source>
</evidence>
<dbReference type="InterPro" id="IPR009100">
    <property type="entry name" value="AcylCoA_DH/oxidase_NM_dom_sf"/>
</dbReference>
<dbReference type="InterPro" id="IPR050741">
    <property type="entry name" value="Acyl-CoA_dehydrogenase"/>
</dbReference>
<evidence type="ECO:0000256" key="2">
    <source>
        <dbReference type="ARBA" id="ARBA00009347"/>
    </source>
</evidence>
<dbReference type="KEGG" id="tpol:Mal48_32010"/>
<dbReference type="Gene3D" id="2.40.110.10">
    <property type="entry name" value="Butyryl-CoA Dehydrogenase, subunit A, domain 2"/>
    <property type="match status" value="1"/>
</dbReference>
<evidence type="ECO:0000256" key="7">
    <source>
        <dbReference type="RuleBase" id="RU362125"/>
    </source>
</evidence>
<evidence type="ECO:0000256" key="6">
    <source>
        <dbReference type="ARBA" id="ARBA00023002"/>
    </source>
</evidence>
<keyword evidence="8" id="KW-0732">Signal</keyword>
<evidence type="ECO:0000256" key="8">
    <source>
        <dbReference type="SAM" id="SignalP"/>
    </source>
</evidence>
<keyword evidence="5 7" id="KW-0274">FAD</keyword>
<dbReference type="Pfam" id="PF00441">
    <property type="entry name" value="Acyl-CoA_dh_1"/>
    <property type="match status" value="1"/>
</dbReference>
<dbReference type="SUPFAM" id="SSF47203">
    <property type="entry name" value="Acyl-CoA dehydrogenase C-terminal domain-like"/>
    <property type="match status" value="1"/>
</dbReference>
<dbReference type="AlphaFoldDB" id="A0A517QQN6"/>
<accession>A0A517QQN6</accession>
<dbReference type="PANTHER" id="PTHR48083">
    <property type="entry name" value="MEDIUM-CHAIN SPECIFIC ACYL-COA DEHYDROGENASE, MITOCHONDRIAL-RELATED"/>
    <property type="match status" value="1"/>
</dbReference>
<dbReference type="PANTHER" id="PTHR48083:SF2">
    <property type="entry name" value="MEDIUM-CHAIN SPECIFIC ACYL-COA DEHYDROGENASE, MITOCHONDRIAL"/>
    <property type="match status" value="1"/>
</dbReference>
<dbReference type="InterPro" id="IPR036250">
    <property type="entry name" value="AcylCo_DH-like_C"/>
</dbReference>
<dbReference type="GO" id="GO:0070991">
    <property type="term" value="F:medium-chain fatty acyl-CoA dehydrogenase activity"/>
    <property type="evidence" value="ECO:0007669"/>
    <property type="project" value="TreeGrafter"/>
</dbReference>
<dbReference type="InterPro" id="IPR037069">
    <property type="entry name" value="AcylCoA_DH/ox_N_sf"/>
</dbReference>
<dbReference type="GO" id="GO:0051793">
    <property type="term" value="P:medium-chain fatty acid catabolic process"/>
    <property type="evidence" value="ECO:0007669"/>
    <property type="project" value="TreeGrafter"/>
</dbReference>
<evidence type="ECO:0000256" key="3">
    <source>
        <dbReference type="ARBA" id="ARBA00019125"/>
    </source>
</evidence>
<gene>
    <name evidence="11" type="primary">acd</name>
    <name evidence="11" type="ORF">Mal48_32010</name>
</gene>
<proteinExistence type="inferred from homology"/>
<feature type="chain" id="PRO_5022097519" description="Medium-chain specific acyl-CoA dehydrogenase, mitochondrial" evidence="8">
    <location>
        <begin position="28"/>
        <end position="661"/>
    </location>
</feature>
<dbReference type="GO" id="GO:0005737">
    <property type="term" value="C:cytoplasm"/>
    <property type="evidence" value="ECO:0007669"/>
    <property type="project" value="TreeGrafter"/>
</dbReference>
<dbReference type="InterPro" id="IPR006089">
    <property type="entry name" value="Acyl-CoA_DH_CS"/>
</dbReference>
<dbReference type="InterPro" id="IPR006091">
    <property type="entry name" value="Acyl-CoA_Oxase/DH_mid-dom"/>
</dbReference>
<name>A0A517QQN6_9PLAN</name>
<keyword evidence="6 7" id="KW-0560">Oxidoreductase</keyword>
<keyword evidence="12" id="KW-1185">Reference proteome</keyword>
<evidence type="ECO:0000256" key="1">
    <source>
        <dbReference type="ARBA" id="ARBA00001974"/>
    </source>
</evidence>
<dbReference type="Gene3D" id="1.10.540.10">
    <property type="entry name" value="Acyl-CoA dehydrogenase/oxidase, N-terminal domain"/>
    <property type="match status" value="1"/>
</dbReference>
<dbReference type="Pfam" id="PF02770">
    <property type="entry name" value="Acyl-CoA_dh_M"/>
    <property type="match status" value="1"/>
</dbReference>
<dbReference type="InterPro" id="IPR046373">
    <property type="entry name" value="Acyl-CoA_Oxase/DH_mid-dom_sf"/>
</dbReference>
<keyword evidence="4 7" id="KW-0285">Flavoprotein</keyword>
<dbReference type="InterPro" id="IPR009075">
    <property type="entry name" value="AcylCo_DH/oxidase_C"/>
</dbReference>